<keyword evidence="6 11" id="KW-0732">Signal</keyword>
<feature type="domain" description="HMA" evidence="12">
    <location>
        <begin position="23"/>
        <end position="89"/>
    </location>
</feature>
<keyword evidence="5 10" id="KW-0479">Metal-binding</keyword>
<protein>
    <recommendedName>
        <fullName evidence="10">Periplasmic mercury ion-binding protein</fullName>
    </recommendedName>
</protein>
<feature type="signal peptide" evidence="11">
    <location>
        <begin position="1"/>
        <end position="20"/>
    </location>
</feature>
<evidence type="ECO:0000256" key="7">
    <source>
        <dbReference type="ARBA" id="ARBA00022764"/>
    </source>
</evidence>
<dbReference type="NCBIfam" id="TIGR02052">
    <property type="entry name" value="MerP"/>
    <property type="match status" value="1"/>
</dbReference>
<dbReference type="Proteomes" id="UP000733744">
    <property type="component" value="Unassembled WGS sequence"/>
</dbReference>
<accession>A0ABY3C9D5</accession>
<evidence type="ECO:0000313" key="14">
    <source>
        <dbReference type="Proteomes" id="UP000733744"/>
    </source>
</evidence>
<keyword evidence="8 10" id="KW-0476">Mercury</keyword>
<comment type="caution">
    <text evidence="13">The sequence shown here is derived from an EMBL/GenBank/DDBJ whole genome shotgun (WGS) entry which is preliminary data.</text>
</comment>
<dbReference type="RefSeq" id="WP_127027534.1">
    <property type="nucleotide sequence ID" value="NZ_RYFG02000103.1"/>
</dbReference>
<evidence type="ECO:0000256" key="6">
    <source>
        <dbReference type="ARBA" id="ARBA00022729"/>
    </source>
</evidence>
<dbReference type="InterPro" id="IPR017969">
    <property type="entry name" value="Heavy-metal-associated_CS"/>
</dbReference>
<dbReference type="PROSITE" id="PS50846">
    <property type="entry name" value="HMA_2"/>
    <property type="match status" value="1"/>
</dbReference>
<comment type="subunit">
    <text evidence="3">Monomer.</text>
</comment>
<keyword evidence="4 10" id="KW-0475">Mercuric resistance</keyword>
<dbReference type="PRINTS" id="PR00946">
    <property type="entry name" value="HGSCAVENGER"/>
</dbReference>
<evidence type="ECO:0000256" key="10">
    <source>
        <dbReference type="RuleBase" id="RU361212"/>
    </source>
</evidence>
<keyword evidence="14" id="KW-1185">Reference proteome</keyword>
<evidence type="ECO:0000256" key="5">
    <source>
        <dbReference type="ARBA" id="ARBA00022723"/>
    </source>
</evidence>
<evidence type="ECO:0000256" key="1">
    <source>
        <dbReference type="ARBA" id="ARBA00004418"/>
    </source>
</evidence>
<reference evidence="13 14" key="1">
    <citation type="journal article" date="2019" name="Antonie Van Leeuwenhoek">
        <title>Description of 'Ca. Methylobacter oryzae' KRF1, a novel species from the environmentally important Methylobacter clade 2.</title>
        <authorList>
            <person name="Khatri K."/>
            <person name="Mohite J.A."/>
            <person name="Pandit P.S."/>
            <person name="Bahulikar R."/>
            <person name="Rahalkar M.C."/>
        </authorList>
    </citation>
    <scope>NUCLEOTIDE SEQUENCE [LARGE SCALE GENOMIC DNA]</scope>
    <source>
        <strain evidence="13 14">KRF1</strain>
    </source>
</reference>
<gene>
    <name evidence="10 13" type="primary">merP</name>
    <name evidence="13" type="ORF">EKO24_013380</name>
</gene>
<evidence type="ECO:0000256" key="11">
    <source>
        <dbReference type="SAM" id="SignalP"/>
    </source>
</evidence>
<dbReference type="Gene3D" id="3.30.70.100">
    <property type="match status" value="1"/>
</dbReference>
<dbReference type="InterPro" id="IPR011795">
    <property type="entry name" value="MerP"/>
</dbReference>
<organism evidence="13 14">
    <name type="scientific">Candidatus Methylobacter oryzae</name>
    <dbReference type="NCBI Taxonomy" id="2497749"/>
    <lineage>
        <taxon>Bacteria</taxon>
        <taxon>Pseudomonadati</taxon>
        <taxon>Pseudomonadota</taxon>
        <taxon>Gammaproteobacteria</taxon>
        <taxon>Methylococcales</taxon>
        <taxon>Methylococcaceae</taxon>
        <taxon>Methylobacter</taxon>
    </lineage>
</organism>
<dbReference type="InterPro" id="IPR006121">
    <property type="entry name" value="HMA_dom"/>
</dbReference>
<dbReference type="PROSITE" id="PS01047">
    <property type="entry name" value="HMA_1"/>
    <property type="match status" value="1"/>
</dbReference>
<dbReference type="InterPro" id="IPR036163">
    <property type="entry name" value="HMA_dom_sf"/>
</dbReference>
<evidence type="ECO:0000259" key="12">
    <source>
        <dbReference type="PROSITE" id="PS50846"/>
    </source>
</evidence>
<keyword evidence="7 10" id="KW-0574">Periplasm</keyword>
<dbReference type="Pfam" id="PF00403">
    <property type="entry name" value="HMA"/>
    <property type="match status" value="1"/>
</dbReference>
<proteinExistence type="inferred from homology"/>
<dbReference type="InterPro" id="IPR001802">
    <property type="entry name" value="MerP/CopZ"/>
</dbReference>
<feature type="chain" id="PRO_5045345832" description="Periplasmic mercury ion-binding protein" evidence="11">
    <location>
        <begin position="21"/>
        <end position="96"/>
    </location>
</feature>
<comment type="similarity">
    <text evidence="2">Belongs to the MerP family.</text>
</comment>
<evidence type="ECO:0000313" key="13">
    <source>
        <dbReference type="EMBL" id="TRW93099.1"/>
    </source>
</evidence>
<evidence type="ECO:0000256" key="9">
    <source>
        <dbReference type="ARBA" id="ARBA00045344"/>
    </source>
</evidence>
<comment type="function">
    <text evidence="9 10">Involved in mercury resistance. Acts as a mercury scavenger that specifically binds to a mercuric ion in the periplasm and probably passes it to the cytoplasmic mercuric reductase MerA via the mercuric transport protein MerT.</text>
</comment>
<evidence type="ECO:0000256" key="2">
    <source>
        <dbReference type="ARBA" id="ARBA00005938"/>
    </source>
</evidence>
<evidence type="ECO:0000256" key="8">
    <source>
        <dbReference type="ARBA" id="ARBA00022914"/>
    </source>
</evidence>
<dbReference type="EMBL" id="RYFG02000103">
    <property type="protein sequence ID" value="TRW93099.1"/>
    <property type="molecule type" value="Genomic_DNA"/>
</dbReference>
<dbReference type="SUPFAM" id="SSF55008">
    <property type="entry name" value="HMA, heavy metal-associated domain"/>
    <property type="match status" value="1"/>
</dbReference>
<comment type="subcellular location">
    <subcellularLocation>
        <location evidence="1 10">Periplasm</location>
    </subcellularLocation>
</comment>
<evidence type="ECO:0000256" key="3">
    <source>
        <dbReference type="ARBA" id="ARBA00011245"/>
    </source>
</evidence>
<evidence type="ECO:0000256" key="4">
    <source>
        <dbReference type="ARBA" id="ARBA00022466"/>
    </source>
</evidence>
<dbReference type="CDD" id="cd00371">
    <property type="entry name" value="HMA"/>
    <property type="match status" value="1"/>
</dbReference>
<sequence length="96" mass="10130">MKRCFVMLIMAFAVNPPVWAASRTVALAIPGMTCAACPITLKIALNRVTGVTAATVNFDKRQAIVTFDDAKTNAEALVRATGDAGYPSTVIEGITQ</sequence>
<name>A0ABY3C9D5_9GAMM</name>